<keyword evidence="2" id="KW-1185">Reference proteome</keyword>
<organism evidence="1 2">
    <name type="scientific">Zophobas morio</name>
    <dbReference type="NCBI Taxonomy" id="2755281"/>
    <lineage>
        <taxon>Eukaryota</taxon>
        <taxon>Metazoa</taxon>
        <taxon>Ecdysozoa</taxon>
        <taxon>Arthropoda</taxon>
        <taxon>Hexapoda</taxon>
        <taxon>Insecta</taxon>
        <taxon>Pterygota</taxon>
        <taxon>Neoptera</taxon>
        <taxon>Endopterygota</taxon>
        <taxon>Coleoptera</taxon>
        <taxon>Polyphaga</taxon>
        <taxon>Cucujiformia</taxon>
        <taxon>Tenebrionidae</taxon>
        <taxon>Zophobas</taxon>
    </lineage>
</organism>
<dbReference type="Proteomes" id="UP001168821">
    <property type="component" value="Unassembled WGS sequence"/>
</dbReference>
<comment type="caution">
    <text evidence="1">The sequence shown here is derived from an EMBL/GenBank/DDBJ whole genome shotgun (WGS) entry which is preliminary data.</text>
</comment>
<reference evidence="1" key="1">
    <citation type="journal article" date="2023" name="G3 (Bethesda)">
        <title>Whole genome assemblies of Zophobas morio and Tenebrio molitor.</title>
        <authorList>
            <person name="Kaur S."/>
            <person name="Stinson S.A."/>
            <person name="diCenzo G.C."/>
        </authorList>
    </citation>
    <scope>NUCLEOTIDE SEQUENCE</scope>
    <source>
        <strain evidence="1">QUZm001</strain>
    </source>
</reference>
<sequence length="133" mass="15163">MVYLLGKAFARSHISIIGKLYKSYVKPVLEFANYIWSPILQRDIELFESLQRRATRIPFGRICPQYADRLAMMGLPTLCNRLKRGDLILTFGALKDPQSPIRHLFPLNNIPTLSRTRGQFQVGGASHWCSATL</sequence>
<name>A0AA38IV23_9CUCU</name>
<protein>
    <submittedName>
        <fullName evidence="1">Uncharacterized protein</fullName>
    </submittedName>
</protein>
<evidence type="ECO:0000313" key="1">
    <source>
        <dbReference type="EMBL" id="KAJ3659714.1"/>
    </source>
</evidence>
<accession>A0AA38IV23</accession>
<evidence type="ECO:0000313" key="2">
    <source>
        <dbReference type="Proteomes" id="UP001168821"/>
    </source>
</evidence>
<gene>
    <name evidence="1" type="ORF">Zmor_011388</name>
</gene>
<dbReference type="AlphaFoldDB" id="A0AA38IV23"/>
<proteinExistence type="predicted"/>
<dbReference type="EMBL" id="JALNTZ010000003">
    <property type="protein sequence ID" value="KAJ3659714.1"/>
    <property type="molecule type" value="Genomic_DNA"/>
</dbReference>